<dbReference type="Pfam" id="PF00535">
    <property type="entry name" value="Glycos_transf_2"/>
    <property type="match status" value="1"/>
</dbReference>
<organism evidence="2 3">
    <name type="scientific">Roseospira goensis</name>
    <dbReference type="NCBI Taxonomy" id="391922"/>
    <lineage>
        <taxon>Bacteria</taxon>
        <taxon>Pseudomonadati</taxon>
        <taxon>Pseudomonadota</taxon>
        <taxon>Alphaproteobacteria</taxon>
        <taxon>Rhodospirillales</taxon>
        <taxon>Rhodospirillaceae</taxon>
        <taxon>Roseospira</taxon>
    </lineage>
</organism>
<sequence>MDMTAPDPGPLRAGAGAPDWTVPAVSIIVAGPAAPDALRETLASTLAIAAPAHEVIVIDTGTDPATTEVLRDFIRLDPFLRPLRARGLNAAAARNAGAALARGRALVFVAPGARLRPEGLAARLTAVERGPDAALVVAGDEVAPLDDRSDRLPDPDAVTRPLTPTAVVADLDPGGRPLLVVSRAAWTAIGGFDDSLAEAAVEDWLLRAMALDPGAVLTMDRPRASRSGLGAAPPGLPSVRAWERLWARAVALDPALAPARRPARARHRRALAVAARGAGAPAGVALRLLAGAVRAWPGMLWREPRATVGALAGALRAPARRRAPPPSRPD</sequence>
<keyword evidence="3" id="KW-1185">Reference proteome</keyword>
<evidence type="ECO:0000259" key="1">
    <source>
        <dbReference type="Pfam" id="PF00535"/>
    </source>
</evidence>
<dbReference type="InterPro" id="IPR029044">
    <property type="entry name" value="Nucleotide-diphossugar_trans"/>
</dbReference>
<dbReference type="InterPro" id="IPR001173">
    <property type="entry name" value="Glyco_trans_2-like"/>
</dbReference>
<dbReference type="AlphaFoldDB" id="A0A7W6S1K9"/>
<dbReference type="Proteomes" id="UP000555728">
    <property type="component" value="Unassembled WGS sequence"/>
</dbReference>
<dbReference type="Gene3D" id="3.90.550.10">
    <property type="entry name" value="Spore Coat Polysaccharide Biosynthesis Protein SpsA, Chain A"/>
    <property type="match status" value="1"/>
</dbReference>
<dbReference type="PANTHER" id="PTHR43685">
    <property type="entry name" value="GLYCOSYLTRANSFERASE"/>
    <property type="match status" value="1"/>
</dbReference>
<comment type="caution">
    <text evidence="2">The sequence shown here is derived from an EMBL/GenBank/DDBJ whole genome shotgun (WGS) entry which is preliminary data.</text>
</comment>
<feature type="domain" description="Glycosyltransferase 2-like" evidence="1">
    <location>
        <begin position="35"/>
        <end position="134"/>
    </location>
</feature>
<dbReference type="CDD" id="cd00761">
    <property type="entry name" value="Glyco_tranf_GTA_type"/>
    <property type="match status" value="1"/>
</dbReference>
<dbReference type="InterPro" id="IPR050834">
    <property type="entry name" value="Glycosyltransf_2"/>
</dbReference>
<dbReference type="RefSeq" id="WP_184436759.1">
    <property type="nucleotide sequence ID" value="NZ_JACIGI010000030.1"/>
</dbReference>
<reference evidence="2 3" key="1">
    <citation type="submission" date="2020-08" db="EMBL/GenBank/DDBJ databases">
        <title>Genome sequencing of Purple Non-Sulfur Bacteria from various extreme environments.</title>
        <authorList>
            <person name="Mayer M."/>
        </authorList>
    </citation>
    <scope>NUCLEOTIDE SEQUENCE [LARGE SCALE GENOMIC DNA]</scope>
    <source>
        <strain evidence="2 3">JA135</strain>
    </source>
</reference>
<evidence type="ECO:0000313" key="2">
    <source>
        <dbReference type="EMBL" id="MBB4287225.1"/>
    </source>
</evidence>
<dbReference type="PANTHER" id="PTHR43685:SF2">
    <property type="entry name" value="GLYCOSYLTRANSFERASE 2-LIKE DOMAIN-CONTAINING PROTEIN"/>
    <property type="match status" value="1"/>
</dbReference>
<proteinExistence type="predicted"/>
<gene>
    <name evidence="2" type="ORF">GGD88_002969</name>
</gene>
<name>A0A7W6S1K9_9PROT</name>
<protein>
    <recommendedName>
        <fullName evidence="1">Glycosyltransferase 2-like domain-containing protein</fullName>
    </recommendedName>
</protein>
<evidence type="ECO:0000313" key="3">
    <source>
        <dbReference type="Proteomes" id="UP000555728"/>
    </source>
</evidence>
<accession>A0A7W6S1K9</accession>
<dbReference type="SUPFAM" id="SSF53448">
    <property type="entry name" value="Nucleotide-diphospho-sugar transferases"/>
    <property type="match status" value="1"/>
</dbReference>
<dbReference type="EMBL" id="JACIGI010000030">
    <property type="protein sequence ID" value="MBB4287225.1"/>
    <property type="molecule type" value="Genomic_DNA"/>
</dbReference>